<dbReference type="KEGG" id="gim:F1728_24950"/>
<evidence type="ECO:0000313" key="2">
    <source>
        <dbReference type="Proteomes" id="UP000427281"/>
    </source>
</evidence>
<protein>
    <submittedName>
        <fullName evidence="1">Uncharacterized protein</fullName>
    </submittedName>
</protein>
<gene>
    <name evidence="1" type="ORF">F1728_24950</name>
</gene>
<dbReference type="Proteomes" id="UP000427281">
    <property type="component" value="Chromosome"/>
</dbReference>
<name>A0A6I6AGI1_9PLAN</name>
<evidence type="ECO:0000313" key="1">
    <source>
        <dbReference type="EMBL" id="QGQ25723.1"/>
    </source>
</evidence>
<organism evidence="1 2">
    <name type="scientific">Gimesia benthica</name>
    <dbReference type="NCBI Taxonomy" id="2608982"/>
    <lineage>
        <taxon>Bacteria</taxon>
        <taxon>Pseudomonadati</taxon>
        <taxon>Planctomycetota</taxon>
        <taxon>Planctomycetia</taxon>
        <taxon>Planctomycetales</taxon>
        <taxon>Planctomycetaceae</taxon>
        <taxon>Gimesia</taxon>
    </lineage>
</organism>
<dbReference type="RefSeq" id="WP_155366319.1">
    <property type="nucleotide sequence ID" value="NZ_CP043930.1"/>
</dbReference>
<proteinExistence type="predicted"/>
<dbReference type="EMBL" id="CP043930">
    <property type="protein sequence ID" value="QGQ25723.1"/>
    <property type="molecule type" value="Genomic_DNA"/>
</dbReference>
<sequence>MIKKAIKATGRPYQQLVDQLENEWKKLDADWSECQHLLKSGKKNRLINSAIILTQIYAAFGLKPELRWLSLPDKLLNHEIDSIRNRLTAFLNKETTDRIAHALGELKDLYGKDEQRTDAVEEAIATGGLVLITTEGKAYWEKRVILNGMKGKLWELLLLLGQNARRHSCVGEIDLYPDADVSGSAMGTAWNRLKKQLPVTLWKMVQKGRESKTYILKLDSSQIHIF</sequence>
<dbReference type="AlphaFoldDB" id="A0A6I6AGI1"/>
<keyword evidence="2" id="KW-1185">Reference proteome</keyword>
<reference evidence="1 2" key="1">
    <citation type="submission" date="2019-09" db="EMBL/GenBank/DDBJ databases">
        <title>Gimesia benthica sp. nov., a novel bacterium isolated from deep-sea water of the Northwest Indian Ocean.</title>
        <authorList>
            <person name="Dai X."/>
        </authorList>
    </citation>
    <scope>NUCLEOTIDE SEQUENCE [LARGE SCALE GENOMIC DNA]</scope>
    <source>
        <strain evidence="1 2">E7</strain>
    </source>
</reference>
<accession>A0A6I6AGI1</accession>